<dbReference type="SUPFAM" id="SSF81490">
    <property type="entry name" value="Photosystem II reaction centre subunit H, transmembrane region"/>
    <property type="match status" value="1"/>
</dbReference>
<keyword evidence="1" id="KW-1133">Transmembrane helix</keyword>
<keyword evidence="5" id="KW-1185">Reference proteome</keyword>
<evidence type="ECO:0000313" key="4">
    <source>
        <dbReference type="EMBL" id="MBC2668528.1"/>
    </source>
</evidence>
<evidence type="ECO:0000259" key="2">
    <source>
        <dbReference type="Pfam" id="PF03967"/>
    </source>
</evidence>
<dbReference type="InterPro" id="IPR027275">
    <property type="entry name" value="PRC-brl_dom"/>
</dbReference>
<proteinExistence type="predicted"/>
<dbReference type="NCBIfam" id="TIGR01150">
    <property type="entry name" value="puhA"/>
    <property type="match status" value="1"/>
</dbReference>
<dbReference type="AlphaFoldDB" id="A0A7X1FWX8"/>
<keyword evidence="1" id="KW-0812">Transmembrane</keyword>
<dbReference type="EMBL" id="JACLAX010000003">
    <property type="protein sequence ID" value="MBC2668528.1"/>
    <property type="molecule type" value="Genomic_DNA"/>
</dbReference>
<feature type="transmembrane region" description="Helical" evidence="1">
    <location>
        <begin position="12"/>
        <end position="31"/>
    </location>
</feature>
<dbReference type="Pfam" id="PF03967">
    <property type="entry name" value="PRCH"/>
    <property type="match status" value="1"/>
</dbReference>
<dbReference type="GO" id="GO:0030077">
    <property type="term" value="C:plasma membrane light-harvesting complex"/>
    <property type="evidence" value="ECO:0007669"/>
    <property type="project" value="InterPro"/>
</dbReference>
<dbReference type="Gene3D" id="3.90.50.10">
    <property type="entry name" value="Photosynthetic Reaction Center, subunit H, domain 2"/>
    <property type="match status" value="1"/>
</dbReference>
<dbReference type="InterPro" id="IPR005652">
    <property type="entry name" value="Photo_RC_H"/>
</dbReference>
<evidence type="ECO:0000313" key="5">
    <source>
        <dbReference type="Proteomes" id="UP000551327"/>
    </source>
</evidence>
<dbReference type="SUPFAM" id="SSF50346">
    <property type="entry name" value="PRC-barrel domain"/>
    <property type="match status" value="1"/>
</dbReference>
<organism evidence="4 5">
    <name type="scientific">Novosphingobium piscinae</name>
    <dbReference type="NCBI Taxonomy" id="1507448"/>
    <lineage>
        <taxon>Bacteria</taxon>
        <taxon>Pseudomonadati</taxon>
        <taxon>Pseudomonadota</taxon>
        <taxon>Alphaproteobacteria</taxon>
        <taxon>Sphingomonadales</taxon>
        <taxon>Sphingomonadaceae</taxon>
        <taxon>Novosphingobium</taxon>
    </lineage>
</organism>
<dbReference type="GO" id="GO:0019684">
    <property type="term" value="P:photosynthesis, light reaction"/>
    <property type="evidence" value="ECO:0007669"/>
    <property type="project" value="InterPro"/>
</dbReference>
<evidence type="ECO:0000259" key="3">
    <source>
        <dbReference type="Pfam" id="PF05239"/>
    </source>
</evidence>
<accession>A0A7X1FWX8</accession>
<reference evidence="4 5" key="1">
    <citation type="submission" date="2020-08" db="EMBL/GenBank/DDBJ databases">
        <title>The genome sequence of type strain Novosphingobium piscinae KCTC 42194.</title>
        <authorList>
            <person name="Liu Y."/>
        </authorList>
    </citation>
    <scope>NUCLEOTIDE SEQUENCE [LARGE SCALE GENOMIC DNA]</scope>
    <source>
        <strain evidence="4 5">KCTC 42194</strain>
    </source>
</reference>
<dbReference type="InterPro" id="IPR011033">
    <property type="entry name" value="PRC_barrel-like_sf"/>
</dbReference>
<protein>
    <submittedName>
        <fullName evidence="4">Photosynthetic reaction center subunit H</fullName>
    </submittedName>
</protein>
<dbReference type="Gene3D" id="4.10.540.10">
    <property type="entry name" value="Photosynthetic reaction centre, H subunit, N-terminal domain"/>
    <property type="match status" value="1"/>
</dbReference>
<dbReference type="Proteomes" id="UP000551327">
    <property type="component" value="Unassembled WGS sequence"/>
</dbReference>
<dbReference type="InterPro" id="IPR037097">
    <property type="entry name" value="Photo_RC_H_N_sf"/>
</dbReference>
<gene>
    <name evidence="4" type="primary">puhA</name>
    <name evidence="4" type="ORF">H7F53_05155</name>
</gene>
<evidence type="ECO:0000256" key="1">
    <source>
        <dbReference type="SAM" id="Phobius"/>
    </source>
</evidence>
<sequence length="257" mass="27384">MNYGNIVGTIDAAQLAMIAFIGFFIALVFWLRREDRREGYPLEDALTGKLLSPGGPLSAAAPKTFILPFGRGKVSVPLRPGEGREPVQIAAERRENFGGAPYSPTGDVFAAGVGPGSYANRAQWADQDAHGLPRIVPMGVVPEMTVAMGSTDPRGLPVYGADGAKAGTVSDLWVDRAEAQVRYLAVDTGTRTVLAPMPMAVVKRNAVIVSAINAADFAGAPFPADPTQITRYEEERVIGYFGTGYLYANADRLEPLV</sequence>
<feature type="domain" description="Photosynthetic reaction centre H subunit N-terminal" evidence="2">
    <location>
        <begin position="5"/>
        <end position="140"/>
    </location>
</feature>
<dbReference type="Pfam" id="PF05239">
    <property type="entry name" value="PRC"/>
    <property type="match status" value="1"/>
</dbReference>
<feature type="domain" description="PRC-barrel" evidence="3">
    <location>
        <begin position="148"/>
        <end position="212"/>
    </location>
</feature>
<dbReference type="InterPro" id="IPR015810">
    <property type="entry name" value="Photo_RC_H_N"/>
</dbReference>
<dbReference type="InterPro" id="IPR014747">
    <property type="entry name" value="Bac_photo_RC_H_C"/>
</dbReference>
<dbReference type="RefSeq" id="WP_185678391.1">
    <property type="nucleotide sequence ID" value="NZ_JACLAX010000003.1"/>
</dbReference>
<comment type="caution">
    <text evidence="4">The sequence shown here is derived from an EMBL/GenBank/DDBJ whole genome shotgun (WGS) entry which is preliminary data.</text>
</comment>
<name>A0A7X1FWX8_9SPHN</name>
<keyword evidence="1" id="KW-0472">Membrane</keyword>